<comment type="caution">
    <text evidence="6">The sequence shown here is derived from an EMBL/GenBank/DDBJ whole genome shotgun (WGS) entry which is preliminary data.</text>
</comment>
<dbReference type="PROSITE" id="PS50982">
    <property type="entry name" value="MBD"/>
    <property type="match status" value="1"/>
</dbReference>
<dbReference type="Pfam" id="PF00439">
    <property type="entry name" value="Bromodomain"/>
    <property type="match status" value="1"/>
</dbReference>
<dbReference type="Gene3D" id="1.20.920.10">
    <property type="entry name" value="Bromodomain-like"/>
    <property type="match status" value="1"/>
</dbReference>
<dbReference type="PANTHER" id="PTHR45926">
    <property type="entry name" value="OSJNBA0053K19.4 PROTEIN"/>
    <property type="match status" value="1"/>
</dbReference>
<evidence type="ECO:0000313" key="6">
    <source>
        <dbReference type="EMBL" id="CAH0378840.1"/>
    </source>
</evidence>
<dbReference type="Proteomes" id="UP000789595">
    <property type="component" value="Unassembled WGS sequence"/>
</dbReference>
<organism evidence="6 7">
    <name type="scientific">Pelagomonas calceolata</name>
    <dbReference type="NCBI Taxonomy" id="35677"/>
    <lineage>
        <taxon>Eukaryota</taxon>
        <taxon>Sar</taxon>
        <taxon>Stramenopiles</taxon>
        <taxon>Ochrophyta</taxon>
        <taxon>Pelagophyceae</taxon>
        <taxon>Pelagomonadales</taxon>
        <taxon>Pelagomonadaceae</taxon>
        <taxon>Pelagomonas</taxon>
    </lineage>
</organism>
<dbReference type="PROSITE" id="PS50014">
    <property type="entry name" value="BROMODOMAIN_2"/>
    <property type="match status" value="1"/>
</dbReference>
<dbReference type="GO" id="GO:0003677">
    <property type="term" value="F:DNA binding"/>
    <property type="evidence" value="ECO:0007669"/>
    <property type="project" value="InterPro"/>
</dbReference>
<evidence type="ECO:0000256" key="1">
    <source>
        <dbReference type="ARBA" id="ARBA00023117"/>
    </source>
</evidence>
<dbReference type="SUPFAM" id="SSF54171">
    <property type="entry name" value="DNA-binding domain"/>
    <property type="match status" value="1"/>
</dbReference>
<feature type="region of interest" description="Disordered" evidence="3">
    <location>
        <begin position="345"/>
        <end position="367"/>
    </location>
</feature>
<name>A0A8J2X2U7_9STRA</name>
<dbReference type="EMBL" id="CAKKNE010000006">
    <property type="protein sequence ID" value="CAH0378840.1"/>
    <property type="molecule type" value="Genomic_DNA"/>
</dbReference>
<dbReference type="OrthoDB" id="21449at2759"/>
<dbReference type="Gene3D" id="3.30.890.10">
    <property type="entry name" value="Methyl-cpg-binding Protein 2, Chain A"/>
    <property type="match status" value="1"/>
</dbReference>
<accession>A0A8J2X2U7</accession>
<feature type="compositionally biased region" description="Acidic residues" evidence="3">
    <location>
        <begin position="348"/>
        <end position="366"/>
    </location>
</feature>
<feature type="compositionally biased region" description="Basic and acidic residues" evidence="3">
    <location>
        <begin position="87"/>
        <end position="98"/>
    </location>
</feature>
<proteinExistence type="predicted"/>
<dbReference type="Pfam" id="PF01429">
    <property type="entry name" value="MBD"/>
    <property type="match status" value="1"/>
</dbReference>
<dbReference type="InterPro" id="IPR016177">
    <property type="entry name" value="DNA-bd_dom_sf"/>
</dbReference>
<gene>
    <name evidence="6" type="ORF">PECAL_6P04370</name>
</gene>
<feature type="region of interest" description="Disordered" evidence="3">
    <location>
        <begin position="578"/>
        <end position="597"/>
    </location>
</feature>
<reference evidence="6" key="1">
    <citation type="submission" date="2021-11" db="EMBL/GenBank/DDBJ databases">
        <authorList>
            <consortium name="Genoscope - CEA"/>
            <person name="William W."/>
        </authorList>
    </citation>
    <scope>NUCLEOTIDE SEQUENCE</scope>
</reference>
<evidence type="ECO:0000256" key="2">
    <source>
        <dbReference type="PROSITE-ProRule" id="PRU00035"/>
    </source>
</evidence>
<evidence type="ECO:0000313" key="7">
    <source>
        <dbReference type="Proteomes" id="UP000789595"/>
    </source>
</evidence>
<keyword evidence="7" id="KW-1185">Reference proteome</keyword>
<dbReference type="InterPro" id="IPR001739">
    <property type="entry name" value="Methyl_CpG_DNA-bd"/>
</dbReference>
<feature type="compositionally biased region" description="Pro residues" evidence="3">
    <location>
        <begin position="1261"/>
        <end position="1285"/>
    </location>
</feature>
<keyword evidence="1 2" id="KW-0103">Bromodomain</keyword>
<evidence type="ECO:0008006" key="8">
    <source>
        <dbReference type="Google" id="ProtNLM"/>
    </source>
</evidence>
<feature type="region of interest" description="Disordered" evidence="3">
    <location>
        <begin position="1048"/>
        <end position="1073"/>
    </location>
</feature>
<feature type="region of interest" description="Disordered" evidence="3">
    <location>
        <begin position="87"/>
        <end position="160"/>
    </location>
</feature>
<feature type="domain" description="Bromo" evidence="4">
    <location>
        <begin position="921"/>
        <end position="1011"/>
    </location>
</feature>
<evidence type="ECO:0000259" key="4">
    <source>
        <dbReference type="PROSITE" id="PS50014"/>
    </source>
</evidence>
<sequence length="1498" mass="164265">MASDAPWRTEGSVLIGLDLVRSVMGVEGGIKEQAHAKVVGWLSAAESDFEDTRGNPAPLYRIKYLDGALAGDEEDLEEYEVRNSVPDADRRALAEREGVPYVEPTKKRKVAPPKKPAAKKKKRGGAIAATKAAPRPKKKKKRESSVVVQREEAPRPLRRAAAQAALNRGFADGMMASAHRGRDEVVRIGLARRALQELTVETGAPKVNRRDVTKKCRELAGKLSRGDVTHETAKDLSDDDGYLHSDDEGITDLPLASSLVEHALDALVEQGEVKKSGDDYALVVDDDGDWRGAASDDPDNQQHKSLLFSKPPQSYENALARTLNERPSGARASWRSVRRHVIVLPQGPDEDVEEPQEEEEEQEDPEMAQALRDACFEAARIAANDSSERPTKTAFAIFKETSMKAAVAKTMDGHSLNDDPAPGWYRELVARRSGDKVDAYYYPPDGTQLRSRPDVRRYFEAHPDEAKVGDRTLDPQSDFQFAYSKVPSSEIARCKPLDRTAISEELRRLWDALSDDQRKVYDQKADQLRGEMARERLIAARTARDRAVEAALELGAKDRDARLIAARQTKQLFPDVDWEQLVKPSSPRETDMPPTPSSKALIAELEGEPSFDDRRGRPRRAAAASAPRTYSEKPASATDIVLRALDSREGDPEASEGCDWPQLCSLVAASERTKPRTIRCVAFASAPYKATRDGLASLVKSGRARRDLCDLSGDTVLQTDDAAVVRHERTECALRALILAKLSPPRNALAPLLPGNPQPSRRDPWNNRCIQLAGACGRLLPLDKTSDGGRKCILDDSRSSDRQLTKAEVFEGVVRATPAVRFPELEVDSLCEKPVMVYWPMDRLFYEGLVVASRQGPPLTEPPMYGEASPALEHLVLYDDGSSEWLTLKNEKVRYVQATRAAQLVGQVTASLSADDDMSWFAAPVEAEALGLVDYHNVVTEPMDLGTVDDRVQRGYYDRTPLDDEDVDEELLSPLELDELRAKRIRTGAAADIRLTFENAIKFNSDARNACHQTARRLLAKFEAGPLAGDNSKLPPEDEAPIEVEIEVDSDPDYSDDDDRRLRQRRVRATPTATAPGRHCVENALRFEQILTSIANNHNAVTMQPPPEFDMVRLYKNRGKLVEDLYRLRAEAPLLEGMSREDSELVKQRDFGIASYKASLRDHRRAKEAYDAHQASVARYLAERANAAPEAVSALSAALTPAQAAPVPPVPAPVPSWPSAAPPAVPYQAPAAPPPPTSALAATVAAAALAPPSSHQAHAVPPAPVPQQTPAVPVPLPSNVPPSSMPPGVVSTGALPPTQPWAPPPATWSSDAPLHERGGGGLDPDDETLDDLRAKAVAPPPQDLRAAYLREQALRAQLPPGPPHPGPEPLEPASMDVRPLFRGRQHVERAYYEKAHAASLPSVPYLGRITNGRWEIRGALAKAALGHVLGGLVKTGHVVELADGGFVAAHRYRRGTPYERRRLGGPQRVEEVALSEYELERRARIERNQAFLASLGFT</sequence>
<dbReference type="InterPro" id="IPR036427">
    <property type="entry name" value="Bromodomain-like_sf"/>
</dbReference>
<dbReference type="InterPro" id="IPR001487">
    <property type="entry name" value="Bromodomain"/>
</dbReference>
<evidence type="ECO:0000256" key="3">
    <source>
        <dbReference type="SAM" id="MobiDB-lite"/>
    </source>
</evidence>
<feature type="region of interest" description="Disordered" evidence="3">
    <location>
        <begin position="607"/>
        <end position="634"/>
    </location>
</feature>
<feature type="region of interest" description="Disordered" evidence="3">
    <location>
        <begin position="1252"/>
        <end position="1328"/>
    </location>
</feature>
<evidence type="ECO:0000259" key="5">
    <source>
        <dbReference type="PROSITE" id="PS50982"/>
    </source>
</evidence>
<feature type="domain" description="MBD" evidence="5">
    <location>
        <begin position="410"/>
        <end position="486"/>
    </location>
</feature>
<dbReference type="SMART" id="SM00391">
    <property type="entry name" value="MBD"/>
    <property type="match status" value="1"/>
</dbReference>
<dbReference type="SUPFAM" id="SSF47370">
    <property type="entry name" value="Bromodomain"/>
    <property type="match status" value="1"/>
</dbReference>
<feature type="compositionally biased region" description="Basic residues" evidence="3">
    <location>
        <begin position="106"/>
        <end position="124"/>
    </location>
</feature>
<feature type="compositionally biased region" description="Acidic residues" evidence="3">
    <location>
        <begin position="1048"/>
        <end position="1057"/>
    </location>
</feature>
<dbReference type="CDD" id="cd00084">
    <property type="entry name" value="HMG-box_SF"/>
    <property type="match status" value="1"/>
</dbReference>
<protein>
    <recommendedName>
        <fullName evidence="8">Bromo domain-containing protein</fullName>
    </recommendedName>
</protein>
<feature type="compositionally biased region" description="Pro residues" evidence="3">
    <location>
        <begin position="1297"/>
        <end position="1306"/>
    </location>
</feature>